<evidence type="ECO:0000256" key="2">
    <source>
        <dbReference type="SAM" id="MobiDB-lite"/>
    </source>
</evidence>
<sequence length="347" mass="38427">MEFTEYKCPVCDKQFKKGDDVVVCPECGAPHHRECYEKEGHCHFADKHGADFSFEKEQLEEAEQQAEQDAKDGVVLCKRCGAENPKEMFYCCNCGAPLYGDDKNNPNFQQNQNNGQPNPNFNQNQGMPPFGVPFGQANPQMAAAFDPMAGMKSDEPLVDDITAGEAAKFIGKNTPYYLRIFSFINKFKKSRFNFSAFILSGIYFLYRKMYGLGVLFSALVLGSMVGSAYISSLPAWKSIYTGIVQAQQSGQVLSLGNSFGLSPTEFLLFLSPLLANAVSLIVMVISGLIANKCYYNHSVKKIKKIKSTTNKELLNEALETKGGVNLPIAISVAFAFLVVNYLPMFLM</sequence>
<keyword evidence="1" id="KW-0175">Coiled coil</keyword>
<dbReference type="InterPro" id="IPR024399">
    <property type="entry name" value="DUF2628"/>
</dbReference>
<feature type="transmembrane region" description="Helical" evidence="3">
    <location>
        <begin position="324"/>
        <end position="346"/>
    </location>
</feature>
<keyword evidence="5" id="KW-1185">Reference proteome</keyword>
<feature type="region of interest" description="Disordered" evidence="2">
    <location>
        <begin position="105"/>
        <end position="128"/>
    </location>
</feature>
<keyword evidence="3" id="KW-0812">Transmembrane</keyword>
<evidence type="ECO:0000256" key="1">
    <source>
        <dbReference type="SAM" id="Coils"/>
    </source>
</evidence>
<dbReference type="EMBL" id="JBBMEZ010000022">
    <property type="protein sequence ID" value="MEQ2470335.1"/>
    <property type="molecule type" value="Genomic_DNA"/>
</dbReference>
<accession>A0ABV1FAC8</accession>
<gene>
    <name evidence="4" type="ORF">WMO39_08370</name>
</gene>
<evidence type="ECO:0000313" key="5">
    <source>
        <dbReference type="Proteomes" id="UP001490816"/>
    </source>
</evidence>
<dbReference type="Proteomes" id="UP001490816">
    <property type="component" value="Unassembled WGS sequence"/>
</dbReference>
<feature type="coiled-coil region" evidence="1">
    <location>
        <begin position="45"/>
        <end position="72"/>
    </location>
</feature>
<dbReference type="InterPro" id="IPR039522">
    <property type="entry name" value="RING_finger_1_prok"/>
</dbReference>
<name>A0ABV1FAC8_9FIRM</name>
<evidence type="ECO:0000313" key="4">
    <source>
        <dbReference type="EMBL" id="MEQ2470335.1"/>
    </source>
</evidence>
<dbReference type="RefSeq" id="WP_117949962.1">
    <property type="nucleotide sequence ID" value="NZ_JBBMEZ010000022.1"/>
</dbReference>
<feature type="compositionally biased region" description="Low complexity" evidence="2">
    <location>
        <begin position="105"/>
        <end position="126"/>
    </location>
</feature>
<feature type="transmembrane region" description="Helical" evidence="3">
    <location>
        <begin position="266"/>
        <end position="290"/>
    </location>
</feature>
<keyword evidence="3" id="KW-0472">Membrane</keyword>
<proteinExistence type="predicted"/>
<dbReference type="Pfam" id="PF10947">
    <property type="entry name" value="DUF2628"/>
    <property type="match status" value="1"/>
</dbReference>
<comment type="caution">
    <text evidence="4">The sequence shown here is derived from an EMBL/GenBank/DDBJ whole genome shotgun (WGS) entry which is preliminary data.</text>
</comment>
<dbReference type="Pfam" id="PF14446">
    <property type="entry name" value="Prok-RING_1"/>
    <property type="match status" value="1"/>
</dbReference>
<evidence type="ECO:0000256" key="3">
    <source>
        <dbReference type="SAM" id="Phobius"/>
    </source>
</evidence>
<protein>
    <submittedName>
        <fullName evidence="4">RING finger protein</fullName>
    </submittedName>
</protein>
<feature type="transmembrane region" description="Helical" evidence="3">
    <location>
        <begin position="212"/>
        <end position="230"/>
    </location>
</feature>
<organism evidence="4 5">
    <name type="scientific">Ruminococcoides intestinale</name>
    <dbReference type="NCBI Taxonomy" id="3133162"/>
    <lineage>
        <taxon>Bacteria</taxon>
        <taxon>Bacillati</taxon>
        <taxon>Bacillota</taxon>
        <taxon>Clostridia</taxon>
        <taxon>Eubacteriales</taxon>
        <taxon>Oscillospiraceae</taxon>
        <taxon>Ruminococcoides</taxon>
    </lineage>
</organism>
<reference evidence="4 5" key="1">
    <citation type="submission" date="2024-03" db="EMBL/GenBank/DDBJ databases">
        <title>Human intestinal bacterial collection.</title>
        <authorList>
            <person name="Pauvert C."/>
            <person name="Hitch T.C.A."/>
            <person name="Clavel T."/>
        </authorList>
    </citation>
    <scope>NUCLEOTIDE SEQUENCE [LARGE SCALE GENOMIC DNA]</scope>
    <source>
        <strain evidence="4 5">CLA-JM-H38</strain>
    </source>
</reference>
<keyword evidence="3" id="KW-1133">Transmembrane helix</keyword>